<gene>
    <name evidence="10" type="ORF">CHLNCDRAFT_36633</name>
</gene>
<dbReference type="Pfam" id="PF13621">
    <property type="entry name" value="Cupin_8"/>
    <property type="match status" value="1"/>
</dbReference>
<dbReference type="RefSeq" id="XP_005845160.1">
    <property type="nucleotide sequence ID" value="XM_005845098.1"/>
</dbReference>
<evidence type="ECO:0000256" key="1">
    <source>
        <dbReference type="ARBA" id="ARBA00001954"/>
    </source>
</evidence>
<dbReference type="AlphaFoldDB" id="E1ZM71"/>
<dbReference type="GO" id="GO:0005634">
    <property type="term" value="C:nucleus"/>
    <property type="evidence" value="ECO:0007669"/>
    <property type="project" value="UniProtKB-SubCell"/>
</dbReference>
<keyword evidence="11" id="KW-1185">Reference proteome</keyword>
<keyword evidence="8" id="KW-0539">Nucleus</keyword>
<dbReference type="InterPro" id="IPR003347">
    <property type="entry name" value="JmjC_dom"/>
</dbReference>
<reference evidence="10 11" key="1">
    <citation type="journal article" date="2010" name="Plant Cell">
        <title>The Chlorella variabilis NC64A genome reveals adaptation to photosymbiosis, coevolution with viruses, and cryptic sex.</title>
        <authorList>
            <person name="Blanc G."/>
            <person name="Duncan G."/>
            <person name="Agarkova I."/>
            <person name="Borodovsky M."/>
            <person name="Gurnon J."/>
            <person name="Kuo A."/>
            <person name="Lindquist E."/>
            <person name="Lucas S."/>
            <person name="Pangilinan J."/>
            <person name="Polle J."/>
            <person name="Salamov A."/>
            <person name="Terry A."/>
            <person name="Yamada T."/>
            <person name="Dunigan D.D."/>
            <person name="Grigoriev I.V."/>
            <person name="Claverie J.M."/>
            <person name="Van Etten J.L."/>
        </authorList>
    </citation>
    <scope>NUCLEOTIDE SEQUENCE [LARGE SCALE GENOMIC DNA]</scope>
    <source>
        <strain evidence="10 11">NC64A</strain>
    </source>
</reference>
<dbReference type="KEGG" id="cvr:CHLNCDRAFT_36633"/>
<dbReference type="Pfam" id="PF24472">
    <property type="entry name" value="ARM_KDM8_N"/>
    <property type="match status" value="1"/>
</dbReference>
<dbReference type="PANTHER" id="PTHR12461:SF105">
    <property type="entry name" value="HYPOXIA-INDUCIBLE FACTOR 1-ALPHA INHIBITOR"/>
    <property type="match status" value="1"/>
</dbReference>
<dbReference type="FunCoup" id="E1ZM71">
    <property type="interactions" value="749"/>
</dbReference>
<evidence type="ECO:0000256" key="4">
    <source>
        <dbReference type="ARBA" id="ARBA00022723"/>
    </source>
</evidence>
<evidence type="ECO:0000256" key="6">
    <source>
        <dbReference type="ARBA" id="ARBA00023002"/>
    </source>
</evidence>
<dbReference type="GO" id="GO:0046872">
    <property type="term" value="F:metal ion binding"/>
    <property type="evidence" value="ECO:0007669"/>
    <property type="project" value="UniProtKB-KW"/>
</dbReference>
<comment type="cofactor">
    <cofactor evidence="1">
        <name>Fe(2+)</name>
        <dbReference type="ChEBI" id="CHEBI:29033"/>
    </cofactor>
</comment>
<evidence type="ECO:0000313" key="10">
    <source>
        <dbReference type="EMBL" id="EFN53058.1"/>
    </source>
</evidence>
<dbReference type="OMA" id="DIREPPY"/>
<feature type="domain" description="JmjC" evidence="9">
    <location>
        <begin position="293"/>
        <end position="442"/>
    </location>
</feature>
<dbReference type="InParanoid" id="E1ZM71"/>
<dbReference type="EMBL" id="GL433853">
    <property type="protein sequence ID" value="EFN53058.1"/>
    <property type="molecule type" value="Genomic_DNA"/>
</dbReference>
<keyword evidence="5" id="KW-0223">Dioxygenase</keyword>
<comment type="subcellular location">
    <subcellularLocation>
        <location evidence="2">Nucleus</location>
    </subcellularLocation>
</comment>
<keyword evidence="6" id="KW-0560">Oxidoreductase</keyword>
<evidence type="ECO:0000259" key="9">
    <source>
        <dbReference type="PROSITE" id="PS51184"/>
    </source>
</evidence>
<name>E1ZM71_CHLVA</name>
<organism evidence="11">
    <name type="scientific">Chlorella variabilis</name>
    <name type="common">Green alga</name>
    <dbReference type="NCBI Taxonomy" id="554065"/>
    <lineage>
        <taxon>Eukaryota</taxon>
        <taxon>Viridiplantae</taxon>
        <taxon>Chlorophyta</taxon>
        <taxon>core chlorophytes</taxon>
        <taxon>Trebouxiophyceae</taxon>
        <taxon>Chlorellales</taxon>
        <taxon>Chlorellaceae</taxon>
        <taxon>Chlorella clade</taxon>
        <taxon>Chlorella</taxon>
    </lineage>
</organism>
<comment type="similarity">
    <text evidence="3">Belongs to the JARID1 histone demethylase family.</text>
</comment>
<accession>E1ZM71</accession>
<evidence type="ECO:0000256" key="8">
    <source>
        <dbReference type="ARBA" id="ARBA00023242"/>
    </source>
</evidence>
<dbReference type="GO" id="GO:0051213">
    <property type="term" value="F:dioxygenase activity"/>
    <property type="evidence" value="ECO:0007669"/>
    <property type="project" value="UniProtKB-KW"/>
</dbReference>
<dbReference type="InterPro" id="IPR041667">
    <property type="entry name" value="Cupin_8"/>
</dbReference>
<sequence length="442" mass="45536">MIGTTAPLAVAAAAATAAARAVDLRQEVAALQARAEWRQLLADLGAAPGGPSVADLLQRAAAAAAAAAGQAEAQGSVGGVGSGGDAGSTSRLAEVVQQVAWEKLHTGDWYAVAVVWRDAYAAACILAAAAGLPGGSGRPAQGGIGAAAAEEAGAAAASSAAAEAAALGAALGALEGRRAKRPRLAAGSAEAADAALLPPGSLGPRGSPVAAADLPSLEAFWQSHMSAETPVVISGAMEGWPAVRRWADPAYLVTVAGPRTVPVEVGEHYLADQWGQQLMTLQRFAAAAEPGGSQQAQRGYLAQHPLFDQIPALAGDIREPPYCCLGDGEVQSINAWFGPAGTVTPLHTDPHHNLLCQAVGRKYVRLYSPACTTAMYPHAEGMHTNSGRVDVDAPDLERFPLFAAARFQDCVLEAGQMLYIPRGWWHYVKSTTVSFSVSYWWK</sequence>
<dbReference type="PROSITE" id="PS51184">
    <property type="entry name" value="JMJC"/>
    <property type="match status" value="1"/>
</dbReference>
<keyword evidence="4" id="KW-0479">Metal-binding</keyword>
<dbReference type="eggNOG" id="KOG2132">
    <property type="taxonomic scope" value="Eukaryota"/>
</dbReference>
<dbReference type="GeneID" id="17352551"/>
<dbReference type="Gene3D" id="2.60.120.650">
    <property type="entry name" value="Cupin"/>
    <property type="match status" value="1"/>
</dbReference>
<proteinExistence type="inferred from homology"/>
<dbReference type="PANTHER" id="PTHR12461">
    <property type="entry name" value="HYPOXIA-INDUCIBLE FACTOR 1 ALPHA INHIBITOR-RELATED"/>
    <property type="match status" value="1"/>
</dbReference>
<evidence type="ECO:0000256" key="3">
    <source>
        <dbReference type="ARBA" id="ARBA00006801"/>
    </source>
</evidence>
<dbReference type="InterPro" id="IPR056520">
    <property type="entry name" value="ARM_KDM8_N"/>
</dbReference>
<evidence type="ECO:0000256" key="2">
    <source>
        <dbReference type="ARBA" id="ARBA00004123"/>
    </source>
</evidence>
<evidence type="ECO:0000313" key="11">
    <source>
        <dbReference type="Proteomes" id="UP000008141"/>
    </source>
</evidence>
<dbReference type="SMART" id="SM00558">
    <property type="entry name" value="JmjC"/>
    <property type="match status" value="1"/>
</dbReference>
<dbReference type="OrthoDB" id="47172at2759"/>
<evidence type="ECO:0000256" key="5">
    <source>
        <dbReference type="ARBA" id="ARBA00022964"/>
    </source>
</evidence>
<dbReference type="SUPFAM" id="SSF51197">
    <property type="entry name" value="Clavaminate synthase-like"/>
    <property type="match status" value="1"/>
</dbReference>
<keyword evidence="7" id="KW-0408">Iron</keyword>
<dbReference type="Proteomes" id="UP000008141">
    <property type="component" value="Unassembled WGS sequence"/>
</dbReference>
<protein>
    <recommendedName>
        <fullName evidence="9">JmjC domain-containing protein</fullName>
    </recommendedName>
</protein>
<evidence type="ECO:0000256" key="7">
    <source>
        <dbReference type="ARBA" id="ARBA00023004"/>
    </source>
</evidence>